<proteinExistence type="inferred from homology"/>
<dbReference type="SUPFAM" id="SSF47781">
    <property type="entry name" value="RuvA domain 2-like"/>
    <property type="match status" value="1"/>
</dbReference>
<protein>
    <submittedName>
        <fullName evidence="8">DNA repair protein RadC</fullName>
    </submittedName>
</protein>
<keyword evidence="3" id="KW-0378">Hydrolase</keyword>
<organism evidence="8 9">
    <name type="scientific">Candidatus Merdivivens pullicola</name>
    <dbReference type="NCBI Taxonomy" id="2840872"/>
    <lineage>
        <taxon>Bacteria</taxon>
        <taxon>Pseudomonadati</taxon>
        <taxon>Bacteroidota</taxon>
        <taxon>Bacteroidia</taxon>
        <taxon>Bacteroidales</taxon>
        <taxon>Muribaculaceae</taxon>
        <taxon>Muribaculaceae incertae sedis</taxon>
        <taxon>Candidatus Merdivivens</taxon>
    </lineage>
</organism>
<dbReference type="NCBIfam" id="TIGR00608">
    <property type="entry name" value="radc"/>
    <property type="match status" value="1"/>
</dbReference>
<evidence type="ECO:0000256" key="6">
    <source>
        <dbReference type="RuleBase" id="RU003797"/>
    </source>
</evidence>
<dbReference type="Proteomes" id="UP000823604">
    <property type="component" value="Unassembled WGS sequence"/>
</dbReference>
<evidence type="ECO:0000256" key="2">
    <source>
        <dbReference type="ARBA" id="ARBA00022723"/>
    </source>
</evidence>
<dbReference type="GO" id="GO:0008237">
    <property type="term" value="F:metallopeptidase activity"/>
    <property type="evidence" value="ECO:0007669"/>
    <property type="project" value="UniProtKB-KW"/>
</dbReference>
<reference evidence="8" key="2">
    <citation type="journal article" date="2021" name="PeerJ">
        <title>Extensive microbial diversity within the chicken gut microbiome revealed by metagenomics and culture.</title>
        <authorList>
            <person name="Gilroy R."/>
            <person name="Ravi A."/>
            <person name="Getino M."/>
            <person name="Pursley I."/>
            <person name="Horton D.L."/>
            <person name="Alikhan N.F."/>
            <person name="Baker D."/>
            <person name="Gharbi K."/>
            <person name="Hall N."/>
            <person name="Watson M."/>
            <person name="Adriaenssens E.M."/>
            <person name="Foster-Nyarko E."/>
            <person name="Jarju S."/>
            <person name="Secka A."/>
            <person name="Antonio M."/>
            <person name="Oren A."/>
            <person name="Chaudhuri R.R."/>
            <person name="La Ragione R."/>
            <person name="Hildebrand F."/>
            <person name="Pallen M.J."/>
        </authorList>
    </citation>
    <scope>NUCLEOTIDE SEQUENCE</scope>
    <source>
        <strain evidence="8">B1-8020</strain>
    </source>
</reference>
<evidence type="ECO:0000259" key="7">
    <source>
        <dbReference type="PROSITE" id="PS50249"/>
    </source>
</evidence>
<gene>
    <name evidence="8" type="primary">radC</name>
    <name evidence="8" type="ORF">IAB81_03440</name>
</gene>
<dbReference type="InterPro" id="IPR025657">
    <property type="entry name" value="RadC_JAB"/>
</dbReference>
<keyword evidence="2" id="KW-0479">Metal-binding</keyword>
<evidence type="ECO:0000256" key="1">
    <source>
        <dbReference type="ARBA" id="ARBA00022670"/>
    </source>
</evidence>
<accession>A0A9D9IH52</accession>
<dbReference type="InterPro" id="IPR020891">
    <property type="entry name" value="UPF0758_CS"/>
</dbReference>
<dbReference type="AlphaFoldDB" id="A0A9D9IH52"/>
<evidence type="ECO:0000256" key="5">
    <source>
        <dbReference type="ARBA" id="ARBA00023049"/>
    </source>
</evidence>
<dbReference type="GO" id="GO:0046872">
    <property type="term" value="F:metal ion binding"/>
    <property type="evidence" value="ECO:0007669"/>
    <property type="project" value="UniProtKB-KW"/>
</dbReference>
<keyword evidence="5" id="KW-0482">Metalloprotease</keyword>
<evidence type="ECO:0000256" key="3">
    <source>
        <dbReference type="ARBA" id="ARBA00022801"/>
    </source>
</evidence>
<evidence type="ECO:0000256" key="4">
    <source>
        <dbReference type="ARBA" id="ARBA00022833"/>
    </source>
</evidence>
<dbReference type="Gene3D" id="3.40.140.10">
    <property type="entry name" value="Cytidine Deaminase, domain 2"/>
    <property type="match status" value="1"/>
</dbReference>
<evidence type="ECO:0000313" key="9">
    <source>
        <dbReference type="Proteomes" id="UP000823604"/>
    </source>
</evidence>
<evidence type="ECO:0000313" key="8">
    <source>
        <dbReference type="EMBL" id="MBO8472664.1"/>
    </source>
</evidence>
<dbReference type="PROSITE" id="PS01302">
    <property type="entry name" value="UPF0758"/>
    <property type="match status" value="1"/>
</dbReference>
<reference evidence="8" key="1">
    <citation type="submission" date="2020-10" db="EMBL/GenBank/DDBJ databases">
        <authorList>
            <person name="Gilroy R."/>
        </authorList>
    </citation>
    <scope>NUCLEOTIDE SEQUENCE</scope>
    <source>
        <strain evidence="8">B1-8020</strain>
    </source>
</reference>
<keyword evidence="1" id="KW-0645">Protease</keyword>
<feature type="domain" description="MPN" evidence="7">
    <location>
        <begin position="105"/>
        <end position="227"/>
    </location>
</feature>
<dbReference type="GO" id="GO:0006508">
    <property type="term" value="P:proteolysis"/>
    <property type="evidence" value="ECO:0007669"/>
    <property type="project" value="UniProtKB-KW"/>
</dbReference>
<dbReference type="EMBL" id="JADIMA010000034">
    <property type="protein sequence ID" value="MBO8472664.1"/>
    <property type="molecule type" value="Genomic_DNA"/>
</dbReference>
<dbReference type="InterPro" id="IPR010994">
    <property type="entry name" value="RuvA_2-like"/>
</dbReference>
<sequence length="227" mass="24566">MKITEWKKDDRPRERFESNGAGALGDAELIAILIRTGHAGKSAVALARDLIASAGNSLAELSKMSIEKIAGTPGMGKVKAITIKAAFELGRRFAMEEGPSVKNSPVSDSGKAFRLLYPRLKSLDHEECWVIFLNKGNRVISIEKVSSGGSSSTVIDRKAILKSAVEKLASGLILAHNHPSGNRFPGECDIRETRALKEAARMMDIVLIDHIIIAGEDYYSFSDNSGI</sequence>
<dbReference type="CDD" id="cd08071">
    <property type="entry name" value="MPN_DUF2466"/>
    <property type="match status" value="1"/>
</dbReference>
<dbReference type="InterPro" id="IPR046778">
    <property type="entry name" value="UPF0758_N"/>
</dbReference>
<dbReference type="InterPro" id="IPR001405">
    <property type="entry name" value="UPF0758"/>
</dbReference>
<keyword evidence="4" id="KW-0862">Zinc</keyword>
<dbReference type="NCBIfam" id="NF000642">
    <property type="entry name" value="PRK00024.1"/>
    <property type="match status" value="1"/>
</dbReference>
<name>A0A9D9IH52_9BACT</name>
<dbReference type="PANTHER" id="PTHR30471:SF3">
    <property type="entry name" value="UPF0758 PROTEIN YEES-RELATED"/>
    <property type="match status" value="1"/>
</dbReference>
<comment type="similarity">
    <text evidence="6">Belongs to the UPF0758 family.</text>
</comment>
<dbReference type="PANTHER" id="PTHR30471">
    <property type="entry name" value="DNA REPAIR PROTEIN RADC"/>
    <property type="match status" value="1"/>
</dbReference>
<dbReference type="PROSITE" id="PS50249">
    <property type="entry name" value="MPN"/>
    <property type="match status" value="1"/>
</dbReference>
<dbReference type="Pfam" id="PF20582">
    <property type="entry name" value="UPF0758_N"/>
    <property type="match status" value="1"/>
</dbReference>
<dbReference type="Pfam" id="PF04002">
    <property type="entry name" value="RadC"/>
    <property type="match status" value="1"/>
</dbReference>
<comment type="caution">
    <text evidence="8">The sequence shown here is derived from an EMBL/GenBank/DDBJ whole genome shotgun (WGS) entry which is preliminary data.</text>
</comment>
<dbReference type="InterPro" id="IPR037518">
    <property type="entry name" value="MPN"/>
</dbReference>